<feature type="transmembrane region" description="Helical" evidence="5">
    <location>
        <begin position="201"/>
        <end position="219"/>
    </location>
</feature>
<keyword evidence="7" id="KW-1185">Reference proteome</keyword>
<dbReference type="Gene3D" id="1.20.1530.20">
    <property type="match status" value="1"/>
</dbReference>
<feature type="transmembrane region" description="Helical" evidence="5">
    <location>
        <begin position="97"/>
        <end position="117"/>
    </location>
</feature>
<evidence type="ECO:0000256" key="4">
    <source>
        <dbReference type="ARBA" id="ARBA00023136"/>
    </source>
</evidence>
<feature type="transmembrane region" description="Helical" evidence="5">
    <location>
        <begin position="67"/>
        <end position="91"/>
    </location>
</feature>
<dbReference type="InterPro" id="IPR038770">
    <property type="entry name" value="Na+/solute_symporter_sf"/>
</dbReference>
<feature type="transmembrane region" description="Helical" evidence="5">
    <location>
        <begin position="12"/>
        <end position="31"/>
    </location>
</feature>
<evidence type="ECO:0000256" key="3">
    <source>
        <dbReference type="ARBA" id="ARBA00022989"/>
    </source>
</evidence>
<dbReference type="PANTHER" id="PTHR10361:SF28">
    <property type="entry name" value="P3 PROTEIN-RELATED"/>
    <property type="match status" value="1"/>
</dbReference>
<proteinExistence type="predicted"/>
<evidence type="ECO:0000256" key="5">
    <source>
        <dbReference type="SAM" id="Phobius"/>
    </source>
</evidence>
<dbReference type="RefSeq" id="WP_377474781.1">
    <property type="nucleotide sequence ID" value="NZ_JBHLWN010000121.1"/>
</dbReference>
<feature type="transmembrane region" description="Helical" evidence="5">
    <location>
        <begin position="124"/>
        <end position="146"/>
    </location>
</feature>
<protein>
    <submittedName>
        <fullName evidence="6">Bile acid:sodium symporter family protein</fullName>
    </submittedName>
</protein>
<feature type="transmembrane region" description="Helical" evidence="5">
    <location>
        <begin position="158"/>
        <end position="180"/>
    </location>
</feature>
<comment type="caution">
    <text evidence="6">The sequence shown here is derived from an EMBL/GenBank/DDBJ whole genome shotgun (WGS) entry which is preliminary data.</text>
</comment>
<dbReference type="InterPro" id="IPR002657">
    <property type="entry name" value="BilAc:Na_symport/Acr3"/>
</dbReference>
<evidence type="ECO:0000256" key="2">
    <source>
        <dbReference type="ARBA" id="ARBA00022692"/>
    </source>
</evidence>
<dbReference type="InterPro" id="IPR004710">
    <property type="entry name" value="Bilac:Na_transpt"/>
</dbReference>
<organism evidence="6 7">
    <name type="scientific">Paenibacillus chartarius</name>
    <dbReference type="NCBI Taxonomy" id="747481"/>
    <lineage>
        <taxon>Bacteria</taxon>
        <taxon>Bacillati</taxon>
        <taxon>Bacillota</taxon>
        <taxon>Bacilli</taxon>
        <taxon>Bacillales</taxon>
        <taxon>Paenibacillaceae</taxon>
        <taxon>Paenibacillus</taxon>
    </lineage>
</organism>
<evidence type="ECO:0000313" key="6">
    <source>
        <dbReference type="EMBL" id="MFC0216518.1"/>
    </source>
</evidence>
<feature type="transmembrane region" description="Helical" evidence="5">
    <location>
        <begin position="37"/>
        <end position="55"/>
    </location>
</feature>
<accession>A0ABV6DV29</accession>
<dbReference type="PANTHER" id="PTHR10361">
    <property type="entry name" value="SODIUM-BILE ACID COTRANSPORTER"/>
    <property type="match status" value="1"/>
</dbReference>
<keyword evidence="2 5" id="KW-0812">Transmembrane</keyword>
<comment type="subcellular location">
    <subcellularLocation>
        <location evidence="1">Membrane</location>
        <topology evidence="1">Multi-pass membrane protein</topology>
    </subcellularLocation>
</comment>
<dbReference type="EMBL" id="JBHLWN010000121">
    <property type="protein sequence ID" value="MFC0216518.1"/>
    <property type="molecule type" value="Genomic_DNA"/>
</dbReference>
<dbReference type="Pfam" id="PF01758">
    <property type="entry name" value="SBF"/>
    <property type="match status" value="1"/>
</dbReference>
<reference evidence="6 7" key="1">
    <citation type="submission" date="2024-09" db="EMBL/GenBank/DDBJ databases">
        <authorList>
            <person name="Sun Q."/>
            <person name="Mori K."/>
        </authorList>
    </citation>
    <scope>NUCLEOTIDE SEQUENCE [LARGE SCALE GENOMIC DNA]</scope>
    <source>
        <strain evidence="6 7">CCM 7759</strain>
    </source>
</reference>
<evidence type="ECO:0000313" key="7">
    <source>
        <dbReference type="Proteomes" id="UP001589776"/>
    </source>
</evidence>
<evidence type="ECO:0000256" key="1">
    <source>
        <dbReference type="ARBA" id="ARBA00004141"/>
    </source>
</evidence>
<dbReference type="Proteomes" id="UP001589776">
    <property type="component" value="Unassembled WGS sequence"/>
</dbReference>
<name>A0ABV6DV29_9BACL</name>
<keyword evidence="3 5" id="KW-1133">Transmembrane helix</keyword>
<gene>
    <name evidence="6" type="ORF">ACFFK0_29395</name>
</gene>
<sequence>MLARINAYMEKIMPLITPVSVVLGLLLSQWLTPYQGWSTALFAFMTFAGSLRSGFRDVAHVARHPLPLIAALVVLHVLMPLAAWGFGHVFFAKEPLILTGIVLAAAIPTGVTSLMWASIYRGHVVLMLSIILIDTLLAPFTVPATMQLLVGAKVSIDAWAMMKGLLFMIVLPSLLGMALHQLTGGRVHQRWSVRLAPFSKLAMAIVVALNGAVIAPYLRTPSLQLVGLAVFVLLLAALGYVLGWLVARMLRWDRGTSVVLTFGGGMRNISAGAVLAIAYFPAPTAIPVVLGMLFQQSLASLFGYGLHRRGVAGEAGRARSGAGSRDGD</sequence>
<feature type="transmembrane region" description="Helical" evidence="5">
    <location>
        <begin position="225"/>
        <end position="246"/>
    </location>
</feature>
<keyword evidence="4 5" id="KW-0472">Membrane</keyword>